<dbReference type="AlphaFoldDB" id="A0A372NS23"/>
<gene>
    <name evidence="2" type="ORF">D0C36_11465</name>
</gene>
<sequence length="437" mass="47373">MKYQFTYIAAATLLLTACEQKKPDPAKADSVATTEQEVKLPAPYETKAVKNYCNVIGWPAGKTPVAPAGFKVSLFADSLKNPRNIYVAANGDIFISEANTEARGVKKLGAKVLGIAASQNLGKSANQITLLRDTDGDGKIDFRGVFLDKLNQPYGMLILGNSFYVANTDGLWKYDYKPGQDKITAPGKMILSLPAGGYNNHWTRNIHANADGSKIYVAVGSGTNVAEHGLDVEKRRADILEINPDGSGERVYASGLRNPAGIDLQPGTGTLYAAVNERDDLGDDLVPDYLTSVKEGGFYGWPWAYFGQHEDPRLEVKRPDMVKKTLVPDLSLGPHTASLGLKFYDAAAFPAKYKDGAFIGQHGSWNRSVLSGYKVLFVPFANNKISNKPEDFLTGFIANADKKEVYGRPVGIAVTKDGSLLVADDASNRVWRVSVAK</sequence>
<dbReference type="PROSITE" id="PS51257">
    <property type="entry name" value="PROKAR_LIPOPROTEIN"/>
    <property type="match status" value="1"/>
</dbReference>
<evidence type="ECO:0000259" key="1">
    <source>
        <dbReference type="Pfam" id="PF23500"/>
    </source>
</evidence>
<organism evidence="2 3">
    <name type="scientific">Mucilaginibacter conchicola</name>
    <dbReference type="NCBI Taxonomy" id="2303333"/>
    <lineage>
        <taxon>Bacteria</taxon>
        <taxon>Pseudomonadati</taxon>
        <taxon>Bacteroidota</taxon>
        <taxon>Sphingobacteriia</taxon>
        <taxon>Sphingobacteriales</taxon>
        <taxon>Sphingobacteriaceae</taxon>
        <taxon>Mucilaginibacter</taxon>
    </lineage>
</organism>
<protein>
    <submittedName>
        <fullName evidence="2">Sorbosone dehydrogenase family protein</fullName>
    </submittedName>
</protein>
<accession>A0A372NS23</accession>
<evidence type="ECO:0000313" key="3">
    <source>
        <dbReference type="Proteomes" id="UP000264217"/>
    </source>
</evidence>
<reference evidence="2 3" key="1">
    <citation type="submission" date="2018-08" db="EMBL/GenBank/DDBJ databases">
        <title>Mucilaginibacter sp. MYSH2.</title>
        <authorList>
            <person name="Seo T."/>
        </authorList>
    </citation>
    <scope>NUCLEOTIDE SEQUENCE [LARGE SCALE GENOMIC DNA]</scope>
    <source>
        <strain evidence="2 3">MYSH2</strain>
    </source>
</reference>
<dbReference type="InterPro" id="IPR011042">
    <property type="entry name" value="6-blade_b-propeller_TolB-like"/>
</dbReference>
<dbReference type="OrthoDB" id="9811395at2"/>
<dbReference type="RefSeq" id="WP_117391769.1">
    <property type="nucleotide sequence ID" value="NZ_QWDC01000002.1"/>
</dbReference>
<dbReference type="PANTHER" id="PTHR19328">
    <property type="entry name" value="HEDGEHOG-INTERACTING PROTEIN"/>
    <property type="match status" value="1"/>
</dbReference>
<dbReference type="Gene3D" id="2.120.10.30">
    <property type="entry name" value="TolB, C-terminal domain"/>
    <property type="match status" value="1"/>
</dbReference>
<comment type="caution">
    <text evidence="2">The sequence shown here is derived from an EMBL/GenBank/DDBJ whole genome shotgun (WGS) entry which is preliminary data.</text>
</comment>
<dbReference type="Proteomes" id="UP000264217">
    <property type="component" value="Unassembled WGS sequence"/>
</dbReference>
<dbReference type="PANTHER" id="PTHR19328:SF55">
    <property type="entry name" value="BLR6566 PROTEIN"/>
    <property type="match status" value="1"/>
</dbReference>
<feature type="domain" description="DUF7133" evidence="1">
    <location>
        <begin position="67"/>
        <end position="424"/>
    </location>
</feature>
<dbReference type="InterPro" id="IPR055557">
    <property type="entry name" value="DUF7133"/>
</dbReference>
<keyword evidence="3" id="KW-1185">Reference proteome</keyword>
<evidence type="ECO:0000313" key="2">
    <source>
        <dbReference type="EMBL" id="RFZ92058.1"/>
    </source>
</evidence>
<proteinExistence type="predicted"/>
<dbReference type="EMBL" id="QWDC01000002">
    <property type="protein sequence ID" value="RFZ92058.1"/>
    <property type="molecule type" value="Genomic_DNA"/>
</dbReference>
<name>A0A372NS23_9SPHI</name>
<dbReference type="SUPFAM" id="SSF50952">
    <property type="entry name" value="Soluble quinoprotein glucose dehydrogenase"/>
    <property type="match status" value="1"/>
</dbReference>
<dbReference type="InterPro" id="IPR011041">
    <property type="entry name" value="Quinoprot_gluc/sorb_DH_b-prop"/>
</dbReference>
<dbReference type="Pfam" id="PF23500">
    <property type="entry name" value="DUF7133"/>
    <property type="match status" value="1"/>
</dbReference>